<dbReference type="SUPFAM" id="SSF159501">
    <property type="entry name" value="EreA/ChaN-like"/>
    <property type="match status" value="1"/>
</dbReference>
<dbReference type="OrthoDB" id="9810066at2"/>
<dbReference type="PIRSF" id="PIRSF036794">
    <property type="entry name" value="UCP_erythr_ester"/>
    <property type="match status" value="1"/>
</dbReference>
<accession>A0A246JYA5</accession>
<dbReference type="AlphaFoldDB" id="A0A246JYA5"/>
<evidence type="ECO:0000313" key="1">
    <source>
        <dbReference type="EMBL" id="OWQ98186.1"/>
    </source>
</evidence>
<dbReference type="EMBL" id="NISJ01000003">
    <property type="protein sequence ID" value="OWQ98186.1"/>
    <property type="molecule type" value="Genomic_DNA"/>
</dbReference>
<dbReference type="Gene3D" id="3.30.1870.10">
    <property type="entry name" value="EreA-like, domain 2"/>
    <property type="match status" value="1"/>
</dbReference>
<sequence>MMIAAPADAVDDSGFVDWARANAVEFPACDNLSQPPALEALATTVGDARIVALGEPTHGAHEPLAFRNCLFRYLVEEQGFTAIALETGLNESRRLYDYAAGGEGEARDVARRGFTWGFWRYPQNIELLDWIRRYNLDPAHPRKIRLYGIDLSGGDSSGLWKNARATIDDSLAYLSHAAPDQSGRVRRGVQPFLHRFDVPGYSAMPAGDRARLRSAIADLIAFFDRNRRSLVAASSQADFDWARQNAVGARQLAALFDVSGLPNADGTLSPGDYRADAARDAAMAANAGWALEREGPQGRILVFAHNGHVMNARTRGGIWSVYAQAPAAMGEHLRAGLGRQLLIMAISGGSTRPETSRPPKSASLDAALARVGPEHFLIDFRRAGKATPAANWLAQTQSLRVNSDTENLVVPAAAFDAMLYFHRLTPAT</sequence>
<dbReference type="InterPro" id="IPR007815">
    <property type="entry name" value="Emycin_Estase"/>
</dbReference>
<dbReference type="PANTHER" id="PTHR31299">
    <property type="entry name" value="ESTERASE, PUTATIVE (AFU_ORTHOLOGUE AFUA_1G05850)-RELATED"/>
    <property type="match status" value="1"/>
</dbReference>
<protein>
    <submittedName>
        <fullName evidence="1">Erythromycin esterase</fullName>
    </submittedName>
</protein>
<proteinExistence type="predicted"/>
<dbReference type="Proteomes" id="UP000197097">
    <property type="component" value="Unassembled WGS sequence"/>
</dbReference>
<dbReference type="Gene3D" id="3.40.1660.10">
    <property type="entry name" value="EreA-like (biosynthetic domain)"/>
    <property type="match status" value="1"/>
</dbReference>
<dbReference type="Gene3D" id="1.20.1440.30">
    <property type="entry name" value="Biosynthetic Protein domain"/>
    <property type="match status" value="1"/>
</dbReference>
<name>A0A246JYA5_9SPHN</name>
<keyword evidence="2" id="KW-1185">Reference proteome</keyword>
<gene>
    <name evidence="1" type="ORF">CDQ91_06595</name>
</gene>
<dbReference type="InterPro" id="IPR052036">
    <property type="entry name" value="Hydrolase/PRTase-associated"/>
</dbReference>
<dbReference type="CDD" id="cd14728">
    <property type="entry name" value="Ere-like"/>
    <property type="match status" value="1"/>
</dbReference>
<evidence type="ECO:0000313" key="2">
    <source>
        <dbReference type="Proteomes" id="UP000197097"/>
    </source>
</evidence>
<organism evidence="1 2">
    <name type="scientific">Sphingopyxis witflariensis</name>
    <dbReference type="NCBI Taxonomy" id="173675"/>
    <lineage>
        <taxon>Bacteria</taxon>
        <taxon>Pseudomonadati</taxon>
        <taxon>Pseudomonadota</taxon>
        <taxon>Alphaproteobacteria</taxon>
        <taxon>Sphingomonadales</taxon>
        <taxon>Sphingomonadaceae</taxon>
        <taxon>Sphingopyxis</taxon>
    </lineage>
</organism>
<dbReference type="InterPro" id="IPR014622">
    <property type="entry name" value="UCP036794_erythomycin"/>
</dbReference>
<reference evidence="1 2" key="1">
    <citation type="journal article" date="2002" name="Int. J. Syst. Evol. Microbiol.">
        <title>Sphingopyxis witflariensis sp. nov., isolated from activated sludge.</title>
        <authorList>
            <person name="Kampfer P."/>
            <person name="Witzenberger R."/>
            <person name="Denner E.B."/>
            <person name="Busse H.J."/>
            <person name="Neef A."/>
        </authorList>
    </citation>
    <scope>NUCLEOTIDE SEQUENCE [LARGE SCALE GENOMIC DNA]</scope>
    <source>
        <strain evidence="1 2">DSM 14551</strain>
    </source>
</reference>
<dbReference type="GO" id="GO:0046677">
    <property type="term" value="P:response to antibiotic"/>
    <property type="evidence" value="ECO:0007669"/>
    <property type="project" value="InterPro"/>
</dbReference>
<comment type="caution">
    <text evidence="1">The sequence shown here is derived from an EMBL/GenBank/DDBJ whole genome shotgun (WGS) entry which is preliminary data.</text>
</comment>
<dbReference type="PANTHER" id="PTHR31299:SF0">
    <property type="entry name" value="ESTERASE, PUTATIVE (AFU_ORTHOLOGUE AFUA_1G05850)-RELATED"/>
    <property type="match status" value="1"/>
</dbReference>
<dbReference type="Pfam" id="PF05139">
    <property type="entry name" value="Erythro_esteras"/>
    <property type="match status" value="1"/>
</dbReference>